<dbReference type="Gene3D" id="3.30.300.30">
    <property type="match status" value="1"/>
</dbReference>
<evidence type="ECO:0000256" key="3">
    <source>
        <dbReference type="ARBA" id="ARBA00023140"/>
    </source>
</evidence>
<dbReference type="GO" id="GO:0005777">
    <property type="term" value="C:peroxisome"/>
    <property type="evidence" value="ECO:0007669"/>
    <property type="project" value="UniProtKB-SubCell"/>
</dbReference>
<keyword evidence="4" id="KW-0472">Membrane</keyword>
<comment type="subcellular location">
    <subcellularLocation>
        <location evidence="1">Peroxisome</location>
    </subcellularLocation>
</comment>
<feature type="domain" description="AMP-dependent synthetase/ligase" evidence="5">
    <location>
        <begin position="25"/>
        <end position="401"/>
    </location>
</feature>
<keyword evidence="8" id="KW-1185">Reference proteome</keyword>
<proteinExistence type="inferred from homology"/>
<dbReference type="AlphaFoldDB" id="A0A4U5M1S2"/>
<keyword evidence="3" id="KW-0576">Peroxisome</keyword>
<protein>
    <recommendedName>
        <fullName evidence="9">AMP-dependent synthetase/ligase domain-containing protein</fullName>
    </recommendedName>
</protein>
<keyword evidence="4" id="KW-1133">Transmembrane helix</keyword>
<reference evidence="7 8" key="1">
    <citation type="journal article" date="2015" name="Genome Biol.">
        <title>Comparative genomics of Steinernema reveals deeply conserved gene regulatory networks.</title>
        <authorList>
            <person name="Dillman A.R."/>
            <person name="Macchietto M."/>
            <person name="Porter C.F."/>
            <person name="Rogers A."/>
            <person name="Williams B."/>
            <person name="Antoshechkin I."/>
            <person name="Lee M.M."/>
            <person name="Goodwin Z."/>
            <person name="Lu X."/>
            <person name="Lewis E.E."/>
            <person name="Goodrich-Blair H."/>
            <person name="Stock S.P."/>
            <person name="Adams B.J."/>
            <person name="Sternberg P.W."/>
            <person name="Mortazavi A."/>
        </authorList>
    </citation>
    <scope>NUCLEOTIDE SEQUENCE [LARGE SCALE GENOMIC DNA]</scope>
    <source>
        <strain evidence="7 8">ALL</strain>
    </source>
</reference>
<dbReference type="InterPro" id="IPR025110">
    <property type="entry name" value="AMP-bd_C"/>
</dbReference>
<comment type="caution">
    <text evidence="7">The sequence shown here is derived from an EMBL/GenBank/DDBJ whole genome shotgun (WGS) entry which is preliminary data.</text>
</comment>
<evidence type="ECO:0000313" key="7">
    <source>
        <dbReference type="EMBL" id="TKR62639.1"/>
    </source>
</evidence>
<evidence type="ECO:0000256" key="1">
    <source>
        <dbReference type="ARBA" id="ARBA00004275"/>
    </source>
</evidence>
<dbReference type="InterPro" id="IPR000873">
    <property type="entry name" value="AMP-dep_synth/lig_dom"/>
</dbReference>
<keyword evidence="4" id="KW-0812">Transmembrane</keyword>
<gene>
    <name evidence="7" type="ORF">L596_026568</name>
</gene>
<comment type="similarity">
    <text evidence="2">Belongs to the ATP-dependent AMP-binding enzyme family.</text>
</comment>
<dbReference type="CDD" id="cd05911">
    <property type="entry name" value="Firefly_Luc_like"/>
    <property type="match status" value="1"/>
</dbReference>
<accession>A0A4U5M1S2</accession>
<dbReference type="OrthoDB" id="10253869at2759"/>
<dbReference type="InterPro" id="IPR045851">
    <property type="entry name" value="AMP-bd_C_sf"/>
</dbReference>
<evidence type="ECO:0000259" key="5">
    <source>
        <dbReference type="Pfam" id="PF00501"/>
    </source>
</evidence>
<evidence type="ECO:0008006" key="9">
    <source>
        <dbReference type="Google" id="ProtNLM"/>
    </source>
</evidence>
<dbReference type="STRING" id="34508.A0A4U5M1S2"/>
<reference evidence="7 8" key="2">
    <citation type="journal article" date="2019" name="G3 (Bethesda)">
        <title>Hybrid Assembly of the Genome of the Entomopathogenic Nematode Steinernema carpocapsae Identifies the X-Chromosome.</title>
        <authorList>
            <person name="Serra L."/>
            <person name="Macchietto M."/>
            <person name="Macias-Munoz A."/>
            <person name="McGill C.J."/>
            <person name="Rodriguez I.M."/>
            <person name="Rodriguez B."/>
            <person name="Murad R."/>
            <person name="Mortazavi A."/>
        </authorList>
    </citation>
    <scope>NUCLEOTIDE SEQUENCE [LARGE SCALE GENOMIC DNA]</scope>
    <source>
        <strain evidence="7 8">ALL</strain>
    </source>
</reference>
<feature type="domain" description="AMP-binding enzyme C-terminal" evidence="6">
    <location>
        <begin position="452"/>
        <end position="527"/>
    </location>
</feature>
<dbReference type="Pfam" id="PF00501">
    <property type="entry name" value="AMP-binding"/>
    <property type="match status" value="1"/>
</dbReference>
<dbReference type="PANTHER" id="PTHR24096:SF422">
    <property type="entry name" value="BCDNA.GH02901"/>
    <property type="match status" value="1"/>
</dbReference>
<evidence type="ECO:0000259" key="6">
    <source>
        <dbReference type="Pfam" id="PF13193"/>
    </source>
</evidence>
<sequence>MIFKSAVTDVPVLEKLIHDVFNGSALGHADKVALIDSETGVEVTYKQLHDQSQSVASYLYQHGFSKGDFVCIIMHNCLEILPIFLGVVMQGGVLSLVRYAYGDYELTYQLKDSQPKFVFCQQTNFEKVRNAVQELPEMPTIVVIANTDSEAYPSGTTPFKEVLACPPDSSRPKVNVDFSKDAVVAIYSSGTTGLPKGVLFSHSNLMTHLAITRAFIETHMFTNAKHLLSAFSGIGLLFMPMYHVVGFITALANVLKGSTVVIMHFYDFEKLCFNIEKYKLGNLKVNSPILIQFTDSPIVEKYDLSSLKVLLTGGAAVPKSVCESAKRRLPSVEFIGQGYGLTETVGVTHGSVFKKDSPIQTSVQLAPNTEMKNVDSTGKELGFHERGEIWLRSKALTIGYLNKPEFTAQSIDPEGWYHTGDIGYVDTNGELYIVDRINEMIKFGSTSIFPAEIEDFLMTHPKIGDVAIVGVPHEVYGEVPMAFVVKKNERLKGDDVHEYMKSHMATYKQLIGGVRFVESIPRNVTGKIMRRMLKENAKKEI</sequence>
<dbReference type="Proteomes" id="UP000298663">
    <property type="component" value="Unassembled WGS sequence"/>
</dbReference>
<dbReference type="FunFam" id="3.30.300.30:FF:000007">
    <property type="entry name" value="4-coumarate--CoA ligase 2"/>
    <property type="match status" value="1"/>
</dbReference>
<dbReference type="EMBL" id="AZBU02000010">
    <property type="protein sequence ID" value="TKR62639.1"/>
    <property type="molecule type" value="Genomic_DNA"/>
</dbReference>
<organism evidence="7 8">
    <name type="scientific">Steinernema carpocapsae</name>
    <name type="common">Entomopathogenic nematode</name>
    <dbReference type="NCBI Taxonomy" id="34508"/>
    <lineage>
        <taxon>Eukaryota</taxon>
        <taxon>Metazoa</taxon>
        <taxon>Ecdysozoa</taxon>
        <taxon>Nematoda</taxon>
        <taxon>Chromadorea</taxon>
        <taxon>Rhabditida</taxon>
        <taxon>Tylenchina</taxon>
        <taxon>Panagrolaimomorpha</taxon>
        <taxon>Strongyloidoidea</taxon>
        <taxon>Steinernematidae</taxon>
        <taxon>Steinernema</taxon>
    </lineage>
</organism>
<evidence type="ECO:0000256" key="4">
    <source>
        <dbReference type="SAM" id="Phobius"/>
    </source>
</evidence>
<dbReference type="PANTHER" id="PTHR24096">
    <property type="entry name" value="LONG-CHAIN-FATTY-ACID--COA LIGASE"/>
    <property type="match status" value="1"/>
</dbReference>
<evidence type="ECO:0000256" key="2">
    <source>
        <dbReference type="ARBA" id="ARBA00006432"/>
    </source>
</evidence>
<evidence type="ECO:0000313" key="8">
    <source>
        <dbReference type="Proteomes" id="UP000298663"/>
    </source>
</evidence>
<dbReference type="Pfam" id="PF13193">
    <property type="entry name" value="AMP-binding_C"/>
    <property type="match status" value="1"/>
</dbReference>
<name>A0A4U5M1S2_STECR</name>
<dbReference type="Gene3D" id="3.40.50.12780">
    <property type="entry name" value="N-terminal domain of ligase-like"/>
    <property type="match status" value="1"/>
</dbReference>
<dbReference type="GO" id="GO:0016405">
    <property type="term" value="F:CoA-ligase activity"/>
    <property type="evidence" value="ECO:0007669"/>
    <property type="project" value="TreeGrafter"/>
</dbReference>
<feature type="transmembrane region" description="Helical" evidence="4">
    <location>
        <begin position="80"/>
        <end position="101"/>
    </location>
</feature>
<dbReference type="SUPFAM" id="SSF56801">
    <property type="entry name" value="Acetyl-CoA synthetase-like"/>
    <property type="match status" value="1"/>
</dbReference>
<dbReference type="InterPro" id="IPR042099">
    <property type="entry name" value="ANL_N_sf"/>
</dbReference>
<feature type="transmembrane region" description="Helical" evidence="4">
    <location>
        <begin position="227"/>
        <end position="252"/>
    </location>
</feature>